<keyword evidence="1" id="KW-0812">Transmembrane</keyword>
<name>A0ABS8PEL0_9PSEU</name>
<dbReference type="EMBL" id="JAJNDB010000004">
    <property type="protein sequence ID" value="MCD2195429.1"/>
    <property type="molecule type" value="Genomic_DNA"/>
</dbReference>
<keyword evidence="1" id="KW-0472">Membrane</keyword>
<feature type="transmembrane region" description="Helical" evidence="1">
    <location>
        <begin position="79"/>
        <end position="96"/>
    </location>
</feature>
<keyword evidence="4" id="KW-1185">Reference proteome</keyword>
<keyword evidence="1" id="KW-1133">Transmembrane helix</keyword>
<evidence type="ECO:0000313" key="3">
    <source>
        <dbReference type="EMBL" id="MCD2195429.1"/>
    </source>
</evidence>
<dbReference type="Pfam" id="PF23636">
    <property type="entry name" value="DUF7144"/>
    <property type="match status" value="1"/>
</dbReference>
<feature type="transmembrane region" description="Helical" evidence="1">
    <location>
        <begin position="103"/>
        <end position="123"/>
    </location>
</feature>
<feature type="transmembrane region" description="Helical" evidence="1">
    <location>
        <begin position="35"/>
        <end position="59"/>
    </location>
</feature>
<organism evidence="3 4">
    <name type="scientific">Actinomycetospora endophytica</name>
    <dbReference type="NCBI Taxonomy" id="2291215"/>
    <lineage>
        <taxon>Bacteria</taxon>
        <taxon>Bacillati</taxon>
        <taxon>Actinomycetota</taxon>
        <taxon>Actinomycetes</taxon>
        <taxon>Pseudonocardiales</taxon>
        <taxon>Pseudonocardiaceae</taxon>
        <taxon>Actinomycetospora</taxon>
    </lineage>
</organism>
<proteinExistence type="predicted"/>
<comment type="caution">
    <text evidence="3">The sequence shown here is derived from an EMBL/GenBank/DDBJ whole genome shotgun (WGS) entry which is preliminary data.</text>
</comment>
<reference evidence="3 4" key="1">
    <citation type="submission" date="2021-11" db="EMBL/GenBank/DDBJ databases">
        <title>Draft genome sequence of Actinomycetospora sp. SF1 isolated from the rhizosphere soil.</title>
        <authorList>
            <person name="Duangmal K."/>
            <person name="Chantavorakit T."/>
        </authorList>
    </citation>
    <scope>NUCLEOTIDE SEQUENCE [LARGE SCALE GENOMIC DNA]</scope>
    <source>
        <strain evidence="3 4">TBRC 5722</strain>
    </source>
</reference>
<evidence type="ECO:0000313" key="4">
    <source>
        <dbReference type="Proteomes" id="UP001199469"/>
    </source>
</evidence>
<evidence type="ECO:0000256" key="1">
    <source>
        <dbReference type="SAM" id="Phobius"/>
    </source>
</evidence>
<accession>A0ABS8PEL0</accession>
<sequence length="155" mass="16609">MTETGRTPAMGAQAAYIMEPQHYGSDDPDDRKSGWISFAGIMMILLGAFQIIEGLVALFRPDYYLVGSRGLVVSLSYTGWGWFHLILGIVVLAAGFGVMAGAAWARVVGVVLALLSAIANLAFIAAYPLWSIVVILVDCAVIWALTSGYPRVRAV</sequence>
<feature type="transmembrane region" description="Helical" evidence="1">
    <location>
        <begin position="129"/>
        <end position="149"/>
    </location>
</feature>
<evidence type="ECO:0000259" key="2">
    <source>
        <dbReference type="Pfam" id="PF23636"/>
    </source>
</evidence>
<dbReference type="RefSeq" id="WP_230736541.1">
    <property type="nucleotide sequence ID" value="NZ_JAJNDB010000004.1"/>
</dbReference>
<dbReference type="InterPro" id="IPR055568">
    <property type="entry name" value="DUF7144"/>
</dbReference>
<dbReference type="Proteomes" id="UP001199469">
    <property type="component" value="Unassembled WGS sequence"/>
</dbReference>
<gene>
    <name evidence="3" type="ORF">LQ327_18830</name>
</gene>
<protein>
    <recommendedName>
        <fullName evidence="2">DUF7144 domain-containing protein</fullName>
    </recommendedName>
</protein>
<feature type="domain" description="DUF7144" evidence="2">
    <location>
        <begin position="35"/>
        <end position="147"/>
    </location>
</feature>